<feature type="domain" description="RWD" evidence="15">
    <location>
        <begin position="151"/>
        <end position="290"/>
    </location>
</feature>
<dbReference type="PROSITE" id="PS51873">
    <property type="entry name" value="TRIAD"/>
    <property type="match status" value="1"/>
</dbReference>
<sequence length="576" mass="64692">MAETCNEGWSSSNSKINAFEEDPPSIPLLNSWLQAGFSIAMSQIIREVPQKLSNKRGGRPLRQSNSCYGSPVENSQKTNHSDYDGSSINGSSVVGEELDSSDQTEPLKDKGNNEVPGLEGIFNRLKELSAGFEELQLSEEQLRNNDREQDEELLALKAIYGEDVSVFHMDGEMRALQIQICLEASDDLSLSAKLHSTTEGYQLRENATTSDTNSLNILKVQHLPPVVLTCLLPQTYPSHRPPHFAIYVQWLDSSRIYDLCCMLDSIWGDQPGQVVVYQWAEWLHVSSLPHLGFDREVTLGPYPMLNAGDGRAISGCTSPEGDISLLMSFNREKFCKSLHTCAICFGDYVGTEFIRLPCQHFFCHKCMKIYSNMHVKEGEVSKLICPDAKCGSLLPPGLLNLLLSEEAFKRWESLLLQKTLDTMPDVEYCPRCGTACLKDEDNHVQCAMSFFRFCSLCWKRRHIGTSCMDYKTSILKVLMQGVKHRRKLLEKFNELRSLKVIRRIAKQCPSCNMAISKIDGCNKMLEPKPKPKPKHVLLSPKPKLLKPQSKQLSKVGHLIGIVDSGPARLKTSISIF</sequence>
<keyword evidence="18" id="KW-1185">Reference proteome</keyword>
<dbReference type="InterPro" id="IPR016135">
    <property type="entry name" value="UBQ-conjugating_enzyme/RWD"/>
</dbReference>
<evidence type="ECO:0000259" key="15">
    <source>
        <dbReference type="PROSITE" id="PS50908"/>
    </source>
</evidence>
<evidence type="ECO:0000256" key="6">
    <source>
        <dbReference type="ARBA" id="ARBA00022679"/>
    </source>
</evidence>
<dbReference type="Gene3D" id="3.30.40.10">
    <property type="entry name" value="Zinc/RING finger domain, C3HC4 (zinc finger)"/>
    <property type="match status" value="1"/>
</dbReference>
<dbReference type="SMART" id="SM00647">
    <property type="entry name" value="IBR"/>
    <property type="match status" value="1"/>
</dbReference>
<dbReference type="Gramene" id="ERN15507">
    <property type="protein sequence ID" value="ERN15507"/>
    <property type="gene ID" value="AMTR_s00048p00064190"/>
</dbReference>
<dbReference type="FunFam" id="3.30.40.10:FF:000358">
    <property type="entry name" value="RBR-type E3 ubiquitin transferase"/>
    <property type="match status" value="1"/>
</dbReference>
<dbReference type="eggNOG" id="KOG1814">
    <property type="taxonomic scope" value="Eukaryota"/>
</dbReference>
<dbReference type="PROSITE" id="PS50089">
    <property type="entry name" value="ZF_RING_2"/>
    <property type="match status" value="1"/>
</dbReference>
<comment type="cofactor">
    <cofactor evidence="2">
        <name>Zn(2+)</name>
        <dbReference type="ChEBI" id="CHEBI:29105"/>
    </cofactor>
</comment>
<dbReference type="CDD" id="cd23134">
    <property type="entry name" value="RING-HC_ITT1-like"/>
    <property type="match status" value="1"/>
</dbReference>
<dbReference type="GO" id="GO:0006511">
    <property type="term" value="P:ubiquitin-dependent protein catabolic process"/>
    <property type="evidence" value="ECO:0000318"/>
    <property type="project" value="GO_Central"/>
</dbReference>
<dbReference type="HOGENOM" id="CLU_021364_1_1_1"/>
<dbReference type="InterPro" id="IPR001841">
    <property type="entry name" value="Znf_RING"/>
</dbReference>
<dbReference type="GO" id="GO:0005737">
    <property type="term" value="C:cytoplasm"/>
    <property type="evidence" value="ECO:0000318"/>
    <property type="project" value="GO_Central"/>
</dbReference>
<dbReference type="GO" id="GO:0008270">
    <property type="term" value="F:zinc ion binding"/>
    <property type="evidence" value="ECO:0007669"/>
    <property type="project" value="UniProtKB-KW"/>
</dbReference>
<dbReference type="GO" id="GO:0000151">
    <property type="term" value="C:ubiquitin ligase complex"/>
    <property type="evidence" value="ECO:0000318"/>
    <property type="project" value="GO_Central"/>
</dbReference>
<dbReference type="PROSITE" id="PS00518">
    <property type="entry name" value="ZF_RING_1"/>
    <property type="match status" value="1"/>
</dbReference>
<dbReference type="SUPFAM" id="SSF54495">
    <property type="entry name" value="UBC-like"/>
    <property type="match status" value="1"/>
</dbReference>
<evidence type="ECO:0000313" key="18">
    <source>
        <dbReference type="Proteomes" id="UP000017836"/>
    </source>
</evidence>
<evidence type="ECO:0000256" key="11">
    <source>
        <dbReference type="ARBA" id="ARBA00022833"/>
    </source>
</evidence>
<evidence type="ECO:0000256" key="8">
    <source>
        <dbReference type="ARBA" id="ARBA00022737"/>
    </source>
</evidence>
<dbReference type="InterPro" id="IPR031127">
    <property type="entry name" value="E3_UB_ligase_RBR"/>
</dbReference>
<dbReference type="InterPro" id="IPR017907">
    <property type="entry name" value="Znf_RING_CS"/>
</dbReference>
<comment type="catalytic activity">
    <reaction evidence="1">
        <text>[E2 ubiquitin-conjugating enzyme]-S-ubiquitinyl-L-cysteine + [acceptor protein]-L-lysine = [E2 ubiquitin-conjugating enzyme]-L-cysteine + [acceptor protein]-N(6)-ubiquitinyl-L-lysine.</text>
        <dbReference type="EC" id="2.3.2.31"/>
    </reaction>
</comment>
<evidence type="ECO:0000256" key="7">
    <source>
        <dbReference type="ARBA" id="ARBA00022723"/>
    </source>
</evidence>
<evidence type="ECO:0000313" key="17">
    <source>
        <dbReference type="EMBL" id="ERN15507.1"/>
    </source>
</evidence>
<keyword evidence="10" id="KW-0833">Ubl conjugation pathway</keyword>
<evidence type="ECO:0000256" key="10">
    <source>
        <dbReference type="ARBA" id="ARBA00022786"/>
    </source>
</evidence>
<dbReference type="PANTHER" id="PTHR11685">
    <property type="entry name" value="RBR FAMILY RING FINGER AND IBR DOMAIN-CONTAINING"/>
    <property type="match status" value="1"/>
</dbReference>
<dbReference type="Gene3D" id="3.10.110.10">
    <property type="entry name" value="Ubiquitin Conjugating Enzyme"/>
    <property type="match status" value="1"/>
</dbReference>
<evidence type="ECO:0000256" key="1">
    <source>
        <dbReference type="ARBA" id="ARBA00001798"/>
    </source>
</evidence>
<dbReference type="OMA" id="YVHCEIP"/>
<keyword evidence="9 12" id="KW-0863">Zinc-finger</keyword>
<proteinExistence type="inferred from homology"/>
<dbReference type="GO" id="GO:0061630">
    <property type="term" value="F:ubiquitin protein ligase activity"/>
    <property type="evidence" value="ECO:0000318"/>
    <property type="project" value="GO_Central"/>
</dbReference>
<dbReference type="InterPro" id="IPR002867">
    <property type="entry name" value="IBR_dom"/>
</dbReference>
<dbReference type="Pfam" id="PF01485">
    <property type="entry name" value="IBR"/>
    <property type="match status" value="1"/>
</dbReference>
<keyword evidence="11" id="KW-0862">Zinc</keyword>
<name>U5D280_AMBTC</name>
<evidence type="ECO:0000259" key="16">
    <source>
        <dbReference type="PROSITE" id="PS51873"/>
    </source>
</evidence>
<keyword evidence="7" id="KW-0479">Metal-binding</keyword>
<dbReference type="GO" id="GO:0016567">
    <property type="term" value="P:protein ubiquitination"/>
    <property type="evidence" value="ECO:0007669"/>
    <property type="project" value="InterPro"/>
</dbReference>
<keyword evidence="6" id="KW-0808">Transferase</keyword>
<dbReference type="CDD" id="cd23821">
    <property type="entry name" value="RWD_IMPACT"/>
    <property type="match status" value="1"/>
</dbReference>
<feature type="region of interest" description="Disordered" evidence="13">
    <location>
        <begin position="51"/>
        <end position="115"/>
    </location>
</feature>
<dbReference type="InterPro" id="IPR044066">
    <property type="entry name" value="TRIAD_supradom"/>
</dbReference>
<dbReference type="EC" id="2.3.2.31" evidence="5"/>
<dbReference type="SMART" id="SM00184">
    <property type="entry name" value="RING"/>
    <property type="match status" value="1"/>
</dbReference>
<dbReference type="Proteomes" id="UP000017836">
    <property type="component" value="Unassembled WGS sequence"/>
</dbReference>
<evidence type="ECO:0000256" key="3">
    <source>
        <dbReference type="ARBA" id="ARBA00003976"/>
    </source>
</evidence>
<feature type="domain" description="RING-type" evidence="14">
    <location>
        <begin position="341"/>
        <end position="389"/>
    </location>
</feature>
<evidence type="ECO:0000256" key="5">
    <source>
        <dbReference type="ARBA" id="ARBA00012251"/>
    </source>
</evidence>
<dbReference type="InterPro" id="IPR013083">
    <property type="entry name" value="Znf_RING/FYVE/PHD"/>
</dbReference>
<evidence type="ECO:0000256" key="12">
    <source>
        <dbReference type="PROSITE-ProRule" id="PRU00175"/>
    </source>
</evidence>
<dbReference type="GO" id="GO:0031624">
    <property type="term" value="F:ubiquitin conjugating enzyme binding"/>
    <property type="evidence" value="ECO:0000318"/>
    <property type="project" value="GO_Central"/>
</dbReference>
<keyword evidence="8" id="KW-0677">Repeat</keyword>
<evidence type="ECO:0000256" key="13">
    <source>
        <dbReference type="SAM" id="MobiDB-lite"/>
    </source>
</evidence>
<reference evidence="18" key="1">
    <citation type="journal article" date="2013" name="Science">
        <title>The Amborella genome and the evolution of flowering plants.</title>
        <authorList>
            <consortium name="Amborella Genome Project"/>
        </authorList>
    </citation>
    <scope>NUCLEOTIDE SEQUENCE [LARGE SCALE GENOMIC DNA]</scope>
</reference>
<comment type="similarity">
    <text evidence="4">Belongs to the RBR family. Ariadne subfamily.</text>
</comment>
<evidence type="ECO:0000259" key="14">
    <source>
        <dbReference type="PROSITE" id="PS50089"/>
    </source>
</evidence>
<evidence type="ECO:0000256" key="9">
    <source>
        <dbReference type="ARBA" id="ARBA00022771"/>
    </source>
</evidence>
<protein>
    <recommendedName>
        <fullName evidence="5">RBR-type E3 ubiquitin transferase</fullName>
        <ecNumber evidence="5">2.3.2.31</ecNumber>
    </recommendedName>
</protein>
<dbReference type="AlphaFoldDB" id="U5D280"/>
<dbReference type="PROSITE" id="PS50908">
    <property type="entry name" value="RWD"/>
    <property type="match status" value="1"/>
</dbReference>
<organism evidence="17 18">
    <name type="scientific">Amborella trichopoda</name>
    <dbReference type="NCBI Taxonomy" id="13333"/>
    <lineage>
        <taxon>Eukaryota</taxon>
        <taxon>Viridiplantae</taxon>
        <taxon>Streptophyta</taxon>
        <taxon>Embryophyta</taxon>
        <taxon>Tracheophyta</taxon>
        <taxon>Spermatophyta</taxon>
        <taxon>Magnoliopsida</taxon>
        <taxon>Amborellales</taxon>
        <taxon>Amborellaceae</taxon>
        <taxon>Amborella</taxon>
    </lineage>
</organism>
<accession>U5D280</accession>
<feature type="compositionally biased region" description="Polar residues" evidence="13">
    <location>
        <begin position="62"/>
        <end position="92"/>
    </location>
</feature>
<evidence type="ECO:0000256" key="4">
    <source>
        <dbReference type="ARBA" id="ARBA00005884"/>
    </source>
</evidence>
<gene>
    <name evidence="17" type="ORF">AMTR_s00048p00064190</name>
</gene>
<dbReference type="CDD" id="cd20341">
    <property type="entry name" value="BRcat_RBR_RNF14"/>
    <property type="match status" value="1"/>
</dbReference>
<dbReference type="SUPFAM" id="SSF57850">
    <property type="entry name" value="RING/U-box"/>
    <property type="match status" value="2"/>
</dbReference>
<feature type="domain" description="RING-type" evidence="16">
    <location>
        <begin position="337"/>
        <end position="561"/>
    </location>
</feature>
<comment type="function">
    <text evidence="3">Might act as an E3 ubiquitin-protein ligase, or as part of E3 complex, which accepts ubiquitin from specific E2 ubiquitin-conjugating enzymes and then transfers it to substrates.</text>
</comment>
<evidence type="ECO:0000256" key="2">
    <source>
        <dbReference type="ARBA" id="ARBA00001947"/>
    </source>
</evidence>
<dbReference type="Pfam" id="PF05773">
    <property type="entry name" value="RWD"/>
    <property type="match status" value="1"/>
</dbReference>
<dbReference type="SMART" id="SM00591">
    <property type="entry name" value="RWD"/>
    <property type="match status" value="1"/>
</dbReference>
<dbReference type="InterPro" id="IPR006575">
    <property type="entry name" value="RWD_dom"/>
</dbReference>
<dbReference type="EMBL" id="KI392502">
    <property type="protein sequence ID" value="ERN15507.1"/>
    <property type="molecule type" value="Genomic_DNA"/>
</dbReference>